<comment type="caution">
    <text evidence="1">The sequence shown here is derived from an EMBL/GenBank/DDBJ whole genome shotgun (WGS) entry which is preliminary data.</text>
</comment>
<reference evidence="1 2" key="1">
    <citation type="submission" date="2019-05" db="EMBL/GenBank/DDBJ databases">
        <title>Another draft genome of Portunus trituberculatus and its Hox gene families provides insights of decapod evolution.</title>
        <authorList>
            <person name="Jeong J.-H."/>
            <person name="Song I."/>
            <person name="Kim S."/>
            <person name="Choi T."/>
            <person name="Kim D."/>
            <person name="Ryu S."/>
            <person name="Kim W."/>
        </authorList>
    </citation>
    <scope>NUCLEOTIDE SEQUENCE [LARGE SCALE GENOMIC DNA]</scope>
    <source>
        <tissue evidence="1">Muscle</tissue>
    </source>
</reference>
<evidence type="ECO:0000313" key="1">
    <source>
        <dbReference type="EMBL" id="MPC78328.1"/>
    </source>
</evidence>
<keyword evidence="2" id="KW-1185">Reference proteome</keyword>
<gene>
    <name evidence="1" type="ORF">E2C01_072812</name>
</gene>
<sequence length="89" mass="9479">METRYGTEGVKNTSIFNHSLWRAVTMGSCLGSQSKEQTQPESDRQVVCSDGFLWRGFGSDGGGSGGGDGGGMSSVAYWLMAEADWLMAC</sequence>
<accession>A0A5B7IBN9</accession>
<organism evidence="1 2">
    <name type="scientific">Portunus trituberculatus</name>
    <name type="common">Swimming crab</name>
    <name type="synonym">Neptunus trituberculatus</name>
    <dbReference type="NCBI Taxonomy" id="210409"/>
    <lineage>
        <taxon>Eukaryota</taxon>
        <taxon>Metazoa</taxon>
        <taxon>Ecdysozoa</taxon>
        <taxon>Arthropoda</taxon>
        <taxon>Crustacea</taxon>
        <taxon>Multicrustacea</taxon>
        <taxon>Malacostraca</taxon>
        <taxon>Eumalacostraca</taxon>
        <taxon>Eucarida</taxon>
        <taxon>Decapoda</taxon>
        <taxon>Pleocyemata</taxon>
        <taxon>Brachyura</taxon>
        <taxon>Eubrachyura</taxon>
        <taxon>Portunoidea</taxon>
        <taxon>Portunidae</taxon>
        <taxon>Portuninae</taxon>
        <taxon>Portunus</taxon>
    </lineage>
</organism>
<name>A0A5B7IBN9_PORTR</name>
<dbReference type="EMBL" id="VSRR010048126">
    <property type="protein sequence ID" value="MPC78328.1"/>
    <property type="molecule type" value="Genomic_DNA"/>
</dbReference>
<protein>
    <submittedName>
        <fullName evidence="1">Uncharacterized protein</fullName>
    </submittedName>
</protein>
<dbReference type="Proteomes" id="UP000324222">
    <property type="component" value="Unassembled WGS sequence"/>
</dbReference>
<proteinExistence type="predicted"/>
<dbReference type="AlphaFoldDB" id="A0A5B7IBN9"/>
<evidence type="ECO:0000313" key="2">
    <source>
        <dbReference type="Proteomes" id="UP000324222"/>
    </source>
</evidence>